<dbReference type="InterPro" id="IPR029058">
    <property type="entry name" value="AB_hydrolase_fold"/>
</dbReference>
<gene>
    <name evidence="2" type="ORF">EDD59_101324</name>
</gene>
<protein>
    <submittedName>
        <fullName evidence="2">Pimeloyl-ACP methyl ester carboxylesterase</fullName>
    </submittedName>
</protein>
<dbReference type="AlphaFoldDB" id="A0A4R3KI37"/>
<dbReference type="InterPro" id="IPR000073">
    <property type="entry name" value="AB_hydrolase_1"/>
</dbReference>
<evidence type="ECO:0000259" key="1">
    <source>
        <dbReference type="Pfam" id="PF12697"/>
    </source>
</evidence>
<dbReference type="GO" id="GO:0016020">
    <property type="term" value="C:membrane"/>
    <property type="evidence" value="ECO:0007669"/>
    <property type="project" value="TreeGrafter"/>
</dbReference>
<sequence>MIIERFYQNQGASLKYYEIENSSPPLLLIHAQGVDGKSFANVWEQLSERYHVYSVDCYGHGGSLHDAGKYNVEDIGNAVIRFIEDVIKEKVYLLGHSSGGLITAYIAAKTDLCRYLVLEDSPFFSSQGERRKSSFNYIDLSTVCHRFIKQTENKDFVLYYFSNQYAWNFFPEKSREKIKHSMIKMAAKYRAKHPDRDLKVPFWPKAALSGFQGMDHYDPLFGETFYNDSFHCGIAHEDILRNIKCQTLFMKAQTNINEDGILMAALSEEDLKKVTELIADCRVVHFDCGHGIHIEKPKEFIACLVSH</sequence>
<dbReference type="PANTHER" id="PTHR43798">
    <property type="entry name" value="MONOACYLGLYCEROL LIPASE"/>
    <property type="match status" value="1"/>
</dbReference>
<name>A0A4R3KI37_9FIRM</name>
<accession>A0A4R3KI37</accession>
<proteinExistence type="predicted"/>
<feature type="domain" description="AB hydrolase-1" evidence="1">
    <location>
        <begin position="26"/>
        <end position="301"/>
    </location>
</feature>
<dbReference type="Pfam" id="PF12697">
    <property type="entry name" value="Abhydrolase_6"/>
    <property type="match status" value="1"/>
</dbReference>
<evidence type="ECO:0000313" key="2">
    <source>
        <dbReference type="EMBL" id="TCS82911.1"/>
    </source>
</evidence>
<dbReference type="PANTHER" id="PTHR43798:SF33">
    <property type="entry name" value="HYDROLASE, PUTATIVE (AFU_ORTHOLOGUE AFUA_2G14860)-RELATED"/>
    <property type="match status" value="1"/>
</dbReference>
<keyword evidence="3" id="KW-1185">Reference proteome</keyword>
<organism evidence="2 3">
    <name type="scientific">Muricomes intestini</name>
    <dbReference type="NCBI Taxonomy" id="1796634"/>
    <lineage>
        <taxon>Bacteria</taxon>
        <taxon>Bacillati</taxon>
        <taxon>Bacillota</taxon>
        <taxon>Clostridia</taxon>
        <taxon>Lachnospirales</taxon>
        <taxon>Lachnospiraceae</taxon>
        <taxon>Muricomes</taxon>
    </lineage>
</organism>
<dbReference type="Proteomes" id="UP000295726">
    <property type="component" value="Unassembled WGS sequence"/>
</dbReference>
<dbReference type="EMBL" id="SLZZ01000001">
    <property type="protein sequence ID" value="TCS82911.1"/>
    <property type="molecule type" value="Genomic_DNA"/>
</dbReference>
<comment type="caution">
    <text evidence="2">The sequence shown here is derived from an EMBL/GenBank/DDBJ whole genome shotgun (WGS) entry which is preliminary data.</text>
</comment>
<dbReference type="Gene3D" id="3.40.50.1820">
    <property type="entry name" value="alpha/beta hydrolase"/>
    <property type="match status" value="1"/>
</dbReference>
<dbReference type="InterPro" id="IPR050266">
    <property type="entry name" value="AB_hydrolase_sf"/>
</dbReference>
<dbReference type="SUPFAM" id="SSF53474">
    <property type="entry name" value="alpha/beta-Hydrolases"/>
    <property type="match status" value="1"/>
</dbReference>
<evidence type="ECO:0000313" key="3">
    <source>
        <dbReference type="Proteomes" id="UP000295726"/>
    </source>
</evidence>
<reference evidence="2 3" key="1">
    <citation type="submission" date="2019-03" db="EMBL/GenBank/DDBJ databases">
        <title>Genomic Encyclopedia of Type Strains, Phase IV (KMG-IV): sequencing the most valuable type-strain genomes for metagenomic binning, comparative biology and taxonomic classification.</title>
        <authorList>
            <person name="Goeker M."/>
        </authorList>
    </citation>
    <scope>NUCLEOTIDE SEQUENCE [LARGE SCALE GENOMIC DNA]</scope>
    <source>
        <strain evidence="2 3">DSM 29489</strain>
    </source>
</reference>
<dbReference type="RefSeq" id="WP_165920829.1">
    <property type="nucleotide sequence ID" value="NZ_DAIPCY010000109.1"/>
</dbReference>